<organism evidence="2">
    <name type="scientific">Streptomyces sp. NBC_00049</name>
    <dbReference type="NCBI Taxonomy" id="2903617"/>
    <lineage>
        <taxon>Bacteria</taxon>
        <taxon>Bacillati</taxon>
        <taxon>Actinomycetota</taxon>
        <taxon>Actinomycetes</taxon>
        <taxon>Kitasatosporales</taxon>
        <taxon>Streptomycetaceae</taxon>
        <taxon>Streptomyces</taxon>
    </lineage>
</organism>
<accession>A0AAU2JUR7</accession>
<evidence type="ECO:0008006" key="3">
    <source>
        <dbReference type="Google" id="ProtNLM"/>
    </source>
</evidence>
<gene>
    <name evidence="2" type="ORF">OG327_26205</name>
</gene>
<reference evidence="2" key="1">
    <citation type="submission" date="2022-10" db="EMBL/GenBank/DDBJ databases">
        <title>The complete genomes of actinobacterial strains from the NBC collection.</title>
        <authorList>
            <person name="Joergensen T.S."/>
            <person name="Alvarez Arevalo M."/>
            <person name="Sterndorff E.B."/>
            <person name="Faurdal D."/>
            <person name="Vuksanovic O."/>
            <person name="Mourched A.-S."/>
            <person name="Charusanti P."/>
            <person name="Shaw S."/>
            <person name="Blin K."/>
            <person name="Weber T."/>
        </authorList>
    </citation>
    <scope>NUCLEOTIDE SEQUENCE</scope>
    <source>
        <strain evidence="2">NBC_00049</strain>
    </source>
</reference>
<evidence type="ECO:0000256" key="1">
    <source>
        <dbReference type="SAM" id="MobiDB-lite"/>
    </source>
</evidence>
<dbReference type="EMBL" id="CP108264">
    <property type="protein sequence ID" value="WTU76539.1"/>
    <property type="molecule type" value="Genomic_DNA"/>
</dbReference>
<proteinExistence type="predicted"/>
<protein>
    <recommendedName>
        <fullName evidence="3">PE-PGRS family protein</fullName>
    </recommendedName>
</protein>
<dbReference type="AlphaFoldDB" id="A0AAU2JUR7"/>
<sequence>MAKSKKSSNQAVAPVPPQRTSPLPRKKAKTVTEQLLEELAEAGGRVVKREASGRETEKWPIRVAAARRSGKIPETKELHAGWCRDGYEIRLVDAPAWRLAVLPPVPVAARLTTPHPVVKALQAHPQPMALTKAVQGRAFRLIHALLTATQKLGYTSAFGTAESAPAPHRRRNGPPHFTITAQGQRCDFLVLQEQDRSEHIPTKKELADAEKNSWVRIPRYDTSPAERLRICVSGGRQHRAGEWADTTARPLEDQLAEIVQEVGLRGEAAERKRLADLEAAREKRLQWEAAMQQAKIDFAEAARVQHLEAQERAWRRAAGLAEYVGALRLHAQTLATGPERDGAEAWIAWAADHVERLNPLNGTLRLPDIPEPRASDLQPFLHGWNPYGPGY</sequence>
<feature type="region of interest" description="Disordered" evidence="1">
    <location>
        <begin position="1"/>
        <end position="29"/>
    </location>
</feature>
<name>A0AAU2JUR7_9ACTN</name>
<evidence type="ECO:0000313" key="2">
    <source>
        <dbReference type="EMBL" id="WTU76539.1"/>
    </source>
</evidence>